<reference evidence="8 9" key="1">
    <citation type="submission" date="2016-03" db="EMBL/GenBank/DDBJ databases">
        <title>Genome sequence of Mycoplasma gallinarum strain Mgn_IPT.</title>
        <authorList>
            <person name="Yacoub E."/>
            <person name="Sirand-Pugnet P."/>
            <person name="Barre A."/>
            <person name="Maurier F."/>
            <person name="Blanchard A."/>
            <person name="Ben Abdelmoumen B.M."/>
        </authorList>
    </citation>
    <scope>NUCLEOTIDE SEQUENCE [LARGE SCALE GENOMIC DNA]</scope>
    <source>
        <strain evidence="8 9">Mgn_IPT</strain>
    </source>
</reference>
<dbReference type="OrthoDB" id="9769871at2"/>
<dbReference type="Proteomes" id="UP000076983">
    <property type="component" value="Unassembled WGS sequence"/>
</dbReference>
<feature type="domain" description="ABC transporter substrate-binding protein PnrA-like" evidence="7">
    <location>
        <begin position="63"/>
        <end position="351"/>
    </location>
</feature>
<evidence type="ECO:0000256" key="5">
    <source>
        <dbReference type="ARBA" id="ARBA00023288"/>
    </source>
</evidence>
<dbReference type="PRINTS" id="PR01733">
    <property type="entry name" value="LIPPROTEIN48"/>
</dbReference>
<keyword evidence="9" id="KW-1185">Reference proteome</keyword>
<evidence type="ECO:0000256" key="1">
    <source>
        <dbReference type="ARBA" id="ARBA00004236"/>
    </source>
</evidence>
<dbReference type="RefSeq" id="WP_063626249.1">
    <property type="nucleotide sequence ID" value="NZ_LVLH01000040.1"/>
</dbReference>
<dbReference type="GO" id="GO:0005886">
    <property type="term" value="C:plasma membrane"/>
    <property type="evidence" value="ECO:0007669"/>
    <property type="project" value="UniProtKB-SubCell"/>
</dbReference>
<dbReference type="InterPro" id="IPR008107">
    <property type="entry name" value="Mycoplasma_p48"/>
</dbReference>
<dbReference type="Pfam" id="PF02608">
    <property type="entry name" value="Bmp"/>
    <property type="match status" value="1"/>
</dbReference>
<keyword evidence="3 6" id="KW-0732">Signal</keyword>
<evidence type="ECO:0000256" key="3">
    <source>
        <dbReference type="ARBA" id="ARBA00022729"/>
    </source>
</evidence>
<dbReference type="PANTHER" id="PTHR34296:SF2">
    <property type="entry name" value="ABC TRANSPORTER GUANOSINE-BINDING PROTEIN NUPN"/>
    <property type="match status" value="1"/>
</dbReference>
<keyword evidence="4" id="KW-0472">Membrane</keyword>
<feature type="signal peptide" evidence="6">
    <location>
        <begin position="1"/>
        <end position="25"/>
    </location>
</feature>
<organism evidence="8 9">
    <name type="scientific">Mycoplasmopsis gallinarum</name>
    <dbReference type="NCBI Taxonomy" id="29557"/>
    <lineage>
        <taxon>Bacteria</taxon>
        <taxon>Bacillati</taxon>
        <taxon>Mycoplasmatota</taxon>
        <taxon>Mycoplasmoidales</taxon>
        <taxon>Metamycoplasmataceae</taxon>
        <taxon>Mycoplasmopsis</taxon>
    </lineage>
</organism>
<keyword evidence="2" id="KW-1003">Cell membrane</keyword>
<dbReference type="PROSITE" id="PS51257">
    <property type="entry name" value="PROKAR_LIPOPROTEIN"/>
    <property type="match status" value="1"/>
</dbReference>
<dbReference type="InterPro" id="IPR050957">
    <property type="entry name" value="BMP_lipoprotein"/>
</dbReference>
<accession>A0A168R9M5</accession>
<comment type="subcellular location">
    <subcellularLocation>
        <location evidence="1">Cell membrane</location>
    </subcellularLocation>
</comment>
<dbReference type="STRING" id="29557.MGALLINA_04740"/>
<sequence>MFKKTWLKGVLLASMPVAVSLTALSAGCNNSAHPKKPSVLVSDVEPNEALKLTAEQVQNMPKVAVITDGGELTDKSFNQSSWEGLIKFGEFNELPFEKYGVYEVKSSNFMQMYEQALADGVKIFVLPGFHHQDHVTAFYAKHKAEVDAKGIIFVGLDFAMPAEVPAGRGISIEFLTKEGAFIAGYALAQYLSEVFPGAENAAKRTFSTFGGGAFPGVTDFNEGLYKGVMHFNSLQTDVNKKVSSNDANPVILNTGFNANDNSKVTEVSSDVIDRNGTAILPVAGPFTSVVVKNENFKSNKDRIVIGVDSNQALSESKEYRNRFFSSILKNLGQAVYDTVSGIILNKPELLGGFVDGRTNGTLVKGVADNWVGTAPTNIEGANKAIAEKALSDAKVVFSSLDATTKEWLMSNKVQKDGEEVNDHQERINQLSVATKITTS</sequence>
<dbReference type="EMBL" id="LVLH01000040">
    <property type="protein sequence ID" value="OAB48757.1"/>
    <property type="molecule type" value="Genomic_DNA"/>
</dbReference>
<evidence type="ECO:0000313" key="8">
    <source>
        <dbReference type="EMBL" id="OAB48757.1"/>
    </source>
</evidence>
<evidence type="ECO:0000313" key="9">
    <source>
        <dbReference type="Proteomes" id="UP000076983"/>
    </source>
</evidence>
<evidence type="ECO:0000259" key="7">
    <source>
        <dbReference type="Pfam" id="PF02608"/>
    </source>
</evidence>
<proteinExistence type="predicted"/>
<protein>
    <submittedName>
        <fullName evidence="8">ABC transporter xylose-binding lipoprotein</fullName>
    </submittedName>
</protein>
<evidence type="ECO:0000256" key="6">
    <source>
        <dbReference type="SAM" id="SignalP"/>
    </source>
</evidence>
<evidence type="ECO:0000256" key="4">
    <source>
        <dbReference type="ARBA" id="ARBA00023136"/>
    </source>
</evidence>
<dbReference type="PANTHER" id="PTHR34296">
    <property type="entry name" value="TRANSCRIPTIONAL ACTIVATOR PROTEIN MED"/>
    <property type="match status" value="1"/>
</dbReference>
<dbReference type="Gene3D" id="3.40.50.2300">
    <property type="match status" value="2"/>
</dbReference>
<evidence type="ECO:0000256" key="2">
    <source>
        <dbReference type="ARBA" id="ARBA00022475"/>
    </source>
</evidence>
<name>A0A168R9M5_9BACT</name>
<keyword evidence="5 8" id="KW-0449">Lipoprotein</keyword>
<dbReference type="PATRIC" id="fig|29557.3.peg.469"/>
<dbReference type="AlphaFoldDB" id="A0A168R9M5"/>
<dbReference type="InterPro" id="IPR003760">
    <property type="entry name" value="PnrA-like"/>
</dbReference>
<gene>
    <name evidence="8" type="ORF">MGALLINA_04740</name>
</gene>
<feature type="chain" id="PRO_5007900045" evidence="6">
    <location>
        <begin position="26"/>
        <end position="439"/>
    </location>
</feature>
<comment type="caution">
    <text evidence="8">The sequence shown here is derived from an EMBL/GenBank/DDBJ whole genome shotgun (WGS) entry which is preliminary data.</text>
</comment>